<keyword evidence="1" id="KW-0677">Repeat</keyword>
<dbReference type="InterPro" id="IPR002885">
    <property type="entry name" value="PPR_rpt"/>
</dbReference>
<organism evidence="3 4">
    <name type="scientific">Coptis chinensis</name>
    <dbReference type="NCBI Taxonomy" id="261450"/>
    <lineage>
        <taxon>Eukaryota</taxon>
        <taxon>Viridiplantae</taxon>
        <taxon>Streptophyta</taxon>
        <taxon>Embryophyta</taxon>
        <taxon>Tracheophyta</taxon>
        <taxon>Spermatophyta</taxon>
        <taxon>Magnoliopsida</taxon>
        <taxon>Ranunculales</taxon>
        <taxon>Ranunculaceae</taxon>
        <taxon>Coptidoideae</taxon>
        <taxon>Coptis</taxon>
    </lineage>
</organism>
<dbReference type="GO" id="GO:0009451">
    <property type="term" value="P:RNA modification"/>
    <property type="evidence" value="ECO:0007669"/>
    <property type="project" value="InterPro"/>
</dbReference>
<evidence type="ECO:0000313" key="3">
    <source>
        <dbReference type="EMBL" id="KAF9610046.1"/>
    </source>
</evidence>
<comment type="caution">
    <text evidence="3">The sequence shown here is derived from an EMBL/GenBank/DDBJ whole genome shotgun (WGS) entry which is preliminary data.</text>
</comment>
<dbReference type="GO" id="GO:0003723">
    <property type="term" value="F:RNA binding"/>
    <property type="evidence" value="ECO:0007669"/>
    <property type="project" value="InterPro"/>
</dbReference>
<evidence type="ECO:0000256" key="2">
    <source>
        <dbReference type="PROSITE-ProRule" id="PRU00708"/>
    </source>
</evidence>
<dbReference type="OrthoDB" id="185373at2759"/>
<dbReference type="AlphaFoldDB" id="A0A835M449"/>
<name>A0A835M449_9MAGN</name>
<keyword evidence="4" id="KW-1185">Reference proteome</keyword>
<reference evidence="3 4" key="1">
    <citation type="submission" date="2020-10" db="EMBL/GenBank/DDBJ databases">
        <title>The Coptis chinensis genome and diversification of protoberbering-type alkaloids.</title>
        <authorList>
            <person name="Wang B."/>
            <person name="Shu S."/>
            <person name="Song C."/>
            <person name="Liu Y."/>
        </authorList>
    </citation>
    <scope>NUCLEOTIDE SEQUENCE [LARGE SCALE GENOMIC DNA]</scope>
    <source>
        <strain evidence="3">HL-2020</strain>
        <tissue evidence="3">Leaf</tissue>
    </source>
</reference>
<dbReference type="NCBIfam" id="TIGR00756">
    <property type="entry name" value="PPR"/>
    <property type="match status" value="1"/>
</dbReference>
<dbReference type="Pfam" id="PF13041">
    <property type="entry name" value="PPR_2"/>
    <property type="match status" value="1"/>
</dbReference>
<sequence length="191" mass="20994">MMMKQGPWRGYLIYFFCIFSKEIASHFAKRVVMLKSPQNFGESNGCTSYASTSQTSNEGSTEAFHRRPTLNPCFYAKFGEVASAEYLFESIVNRDLVCWSALMSTYAQYGYADKAIKVFRQMEVNGVKPDCMTLVSALSASVSAGKADDDRAKKATILAAGHNNKGKTFAEVTSTLTKVGRDVDLSSLPSP</sequence>
<dbReference type="InterPro" id="IPR046960">
    <property type="entry name" value="PPR_At4g14850-like_plant"/>
</dbReference>
<protein>
    <recommendedName>
        <fullName evidence="5">Pentatricopeptide repeat-containing protein</fullName>
    </recommendedName>
</protein>
<accession>A0A835M449</accession>
<proteinExistence type="predicted"/>
<evidence type="ECO:0000313" key="4">
    <source>
        <dbReference type="Proteomes" id="UP000631114"/>
    </source>
</evidence>
<feature type="repeat" description="PPR" evidence="2">
    <location>
        <begin position="95"/>
        <end position="129"/>
    </location>
</feature>
<dbReference type="Proteomes" id="UP000631114">
    <property type="component" value="Unassembled WGS sequence"/>
</dbReference>
<dbReference type="Gene3D" id="1.25.40.10">
    <property type="entry name" value="Tetratricopeptide repeat domain"/>
    <property type="match status" value="1"/>
</dbReference>
<dbReference type="EMBL" id="JADFTS010000004">
    <property type="protein sequence ID" value="KAF9610046.1"/>
    <property type="molecule type" value="Genomic_DNA"/>
</dbReference>
<dbReference type="InterPro" id="IPR011990">
    <property type="entry name" value="TPR-like_helical_dom_sf"/>
</dbReference>
<evidence type="ECO:0000256" key="1">
    <source>
        <dbReference type="ARBA" id="ARBA00022737"/>
    </source>
</evidence>
<evidence type="ECO:0008006" key="5">
    <source>
        <dbReference type="Google" id="ProtNLM"/>
    </source>
</evidence>
<dbReference type="PANTHER" id="PTHR47926">
    <property type="entry name" value="PENTATRICOPEPTIDE REPEAT-CONTAINING PROTEIN"/>
    <property type="match status" value="1"/>
</dbReference>
<dbReference type="PROSITE" id="PS51375">
    <property type="entry name" value="PPR"/>
    <property type="match status" value="1"/>
</dbReference>
<feature type="non-terminal residue" evidence="3">
    <location>
        <position position="1"/>
    </location>
</feature>
<gene>
    <name evidence="3" type="ORF">IFM89_019774</name>
</gene>